<evidence type="ECO:0000313" key="1">
    <source>
        <dbReference type="EMBL" id="CAG1863786.1"/>
    </source>
</evidence>
<dbReference type="EMBL" id="HG996475">
    <property type="protein sequence ID" value="CAG1863786.1"/>
    <property type="molecule type" value="Genomic_DNA"/>
</dbReference>
<sequence>MVVGYSIHNIEVFFDMERIFGAPELVTFHGSQSQTSEAFESLMHSLS</sequence>
<organism evidence="1">
    <name type="scientific">Musa acuminata subsp. malaccensis</name>
    <name type="common">Wild banana</name>
    <name type="synonym">Musa malaccensis</name>
    <dbReference type="NCBI Taxonomy" id="214687"/>
    <lineage>
        <taxon>Eukaryota</taxon>
        <taxon>Viridiplantae</taxon>
        <taxon>Streptophyta</taxon>
        <taxon>Embryophyta</taxon>
        <taxon>Tracheophyta</taxon>
        <taxon>Spermatophyta</taxon>
        <taxon>Magnoliopsida</taxon>
        <taxon>Liliopsida</taxon>
        <taxon>Zingiberales</taxon>
        <taxon>Musaceae</taxon>
        <taxon>Musa</taxon>
    </lineage>
</organism>
<dbReference type="AlphaFoldDB" id="A0A8D7FPM4"/>
<name>A0A8D7FPM4_MUSAM</name>
<reference evidence="1" key="1">
    <citation type="submission" date="2021-03" db="EMBL/GenBank/DDBJ databases">
        <authorList>
            <consortium name="Genoscope - CEA"/>
            <person name="William W."/>
        </authorList>
    </citation>
    <scope>NUCLEOTIDE SEQUENCE</scope>
    <source>
        <strain evidence="1">Doubled-haploid Pahang</strain>
    </source>
</reference>
<accession>A0A8D7FPM4</accession>
<protein>
    <submittedName>
        <fullName evidence="1">(wild Malaysian banana) hypothetical protein</fullName>
    </submittedName>
</protein>
<proteinExistence type="predicted"/>
<gene>
    <name evidence="1" type="ORF">GSMUA_18420.1</name>
</gene>